<comment type="subunit">
    <text evidence="16">Component of the Smc5-Smc6 complex.</text>
</comment>
<dbReference type="Pfam" id="PF08746">
    <property type="entry name" value="zf-RING-like"/>
    <property type="match status" value="1"/>
</dbReference>
<dbReference type="InterPro" id="IPR001841">
    <property type="entry name" value="Znf_RING"/>
</dbReference>
<evidence type="ECO:0000256" key="6">
    <source>
        <dbReference type="ARBA" id="ARBA00022679"/>
    </source>
</evidence>
<feature type="domain" description="RING-type" evidence="18">
    <location>
        <begin position="250"/>
        <end position="293"/>
    </location>
</feature>
<reference evidence="19 20" key="1">
    <citation type="journal article" date="2021" name="Nat. Commun.">
        <title>Genetic determinants of endophytism in the Arabidopsis root mycobiome.</title>
        <authorList>
            <person name="Mesny F."/>
            <person name="Miyauchi S."/>
            <person name="Thiergart T."/>
            <person name="Pickel B."/>
            <person name="Atanasova L."/>
            <person name="Karlsson M."/>
            <person name="Huettel B."/>
            <person name="Barry K.W."/>
            <person name="Haridas S."/>
            <person name="Chen C."/>
            <person name="Bauer D."/>
            <person name="Andreopoulos W."/>
            <person name="Pangilinan J."/>
            <person name="LaButti K."/>
            <person name="Riley R."/>
            <person name="Lipzen A."/>
            <person name="Clum A."/>
            <person name="Drula E."/>
            <person name="Henrissat B."/>
            <person name="Kohler A."/>
            <person name="Grigoriev I.V."/>
            <person name="Martin F.M."/>
            <person name="Hacquard S."/>
        </authorList>
    </citation>
    <scope>NUCLEOTIDE SEQUENCE [LARGE SCALE GENOMIC DNA]</scope>
    <source>
        <strain evidence="19 20">MPI-SDFR-AT-0080</strain>
    </source>
</reference>
<dbReference type="InterPro" id="IPR014857">
    <property type="entry name" value="Nse1_RING_C4HC3-type"/>
</dbReference>
<evidence type="ECO:0000313" key="19">
    <source>
        <dbReference type="EMBL" id="KAH7045893.1"/>
    </source>
</evidence>
<dbReference type="EC" id="2.3.2.27" evidence="4 16"/>
<gene>
    <name evidence="19" type="ORF">B0J12DRAFT_741879</name>
</gene>
<evidence type="ECO:0000256" key="8">
    <source>
        <dbReference type="ARBA" id="ARBA00022763"/>
    </source>
</evidence>
<evidence type="ECO:0000256" key="2">
    <source>
        <dbReference type="ARBA" id="ARBA00004123"/>
    </source>
</evidence>
<keyword evidence="9 15" id="KW-0863">Zinc-finger</keyword>
<dbReference type="Gene3D" id="1.10.10.10">
    <property type="entry name" value="Winged helix-like DNA-binding domain superfamily/Winged helix DNA-binding domain"/>
    <property type="match status" value="1"/>
</dbReference>
<dbReference type="Pfam" id="PF07574">
    <property type="entry name" value="SMC_Nse1"/>
    <property type="match status" value="1"/>
</dbReference>
<dbReference type="InterPro" id="IPR036388">
    <property type="entry name" value="WH-like_DNA-bd_sf"/>
</dbReference>
<evidence type="ECO:0000313" key="20">
    <source>
        <dbReference type="Proteomes" id="UP000774617"/>
    </source>
</evidence>
<evidence type="ECO:0000256" key="10">
    <source>
        <dbReference type="ARBA" id="ARBA00022786"/>
    </source>
</evidence>
<evidence type="ECO:0000256" key="13">
    <source>
        <dbReference type="ARBA" id="ARBA00023204"/>
    </source>
</evidence>
<evidence type="ECO:0000259" key="18">
    <source>
        <dbReference type="PROSITE" id="PS50089"/>
    </source>
</evidence>
<comment type="catalytic activity">
    <reaction evidence="1 16">
        <text>S-ubiquitinyl-[E2 ubiquitin-conjugating enzyme]-L-cysteine + [acceptor protein]-L-lysine = [E2 ubiquitin-conjugating enzyme]-L-cysteine + N(6)-ubiquitinyl-[acceptor protein]-L-lysine.</text>
        <dbReference type="EC" id="2.3.2.27"/>
    </reaction>
</comment>
<sequence>MADIESAYNNSHRAFLQAFLARSVMTFEEAQPILAAILSARDENRPISAADITEADFQTYISVLNASLSPLDLEIRSTRPQTTLPSSSSDQDTHHEPAPLVWALVNTTSDALTQLATTHTPDEIAYVKRLLDAMFETYNTRRAEIMALTGMQALQLHKRAPARNRDSGVGGGDGDGETQGSAGASLTMAQAQKVLDDLVEEGWFNKSARGYLSLSPRALMELRGWLIETYNEPANPDESGDEGVERVKMCEACREIVTVGQRCSNRDCRCRLHDACVRQFFRALPDRKCPVCKAEWTEQNFVGERAAKPQNRNRTSTATAASSSGRMTMVDADDSE</sequence>
<dbReference type="InterPro" id="IPR011513">
    <property type="entry name" value="Nse1"/>
</dbReference>
<dbReference type="SUPFAM" id="SSF57850">
    <property type="entry name" value="RING/U-box"/>
    <property type="match status" value="1"/>
</dbReference>
<feature type="region of interest" description="Disordered" evidence="17">
    <location>
        <begin position="159"/>
        <end position="182"/>
    </location>
</feature>
<evidence type="ECO:0000256" key="5">
    <source>
        <dbReference type="ARBA" id="ARBA00019422"/>
    </source>
</evidence>
<dbReference type="Gene3D" id="3.90.1150.220">
    <property type="match status" value="1"/>
</dbReference>
<dbReference type="EMBL" id="JAGTJR010000018">
    <property type="protein sequence ID" value="KAH7045893.1"/>
    <property type="molecule type" value="Genomic_DNA"/>
</dbReference>
<evidence type="ECO:0000256" key="3">
    <source>
        <dbReference type="ARBA" id="ARBA00010258"/>
    </source>
</evidence>
<dbReference type="PANTHER" id="PTHR20973:SF0">
    <property type="entry name" value="NON-STRUCTURAL MAINTENANCE OF CHROMOSOMES ELEMENT 1 HOMOLOG"/>
    <property type="match status" value="1"/>
</dbReference>
<protein>
    <recommendedName>
        <fullName evidence="5 16">Non-structural maintenance of chromosomes element 1 homolog</fullName>
        <ecNumber evidence="4 16">2.3.2.27</ecNumber>
    </recommendedName>
</protein>
<dbReference type="CDD" id="cd16493">
    <property type="entry name" value="RING-CH-C4HC3_NSE1"/>
    <property type="match status" value="1"/>
</dbReference>
<keyword evidence="20" id="KW-1185">Reference proteome</keyword>
<comment type="caution">
    <text evidence="19">The sequence shown here is derived from an EMBL/GenBank/DDBJ whole genome shotgun (WGS) entry which is preliminary data.</text>
</comment>
<proteinExistence type="inferred from homology"/>
<keyword evidence="14 16" id="KW-0539">Nucleus</keyword>
<evidence type="ECO:0000256" key="7">
    <source>
        <dbReference type="ARBA" id="ARBA00022723"/>
    </source>
</evidence>
<evidence type="ECO:0000256" key="16">
    <source>
        <dbReference type="RuleBase" id="RU368018"/>
    </source>
</evidence>
<keyword evidence="7 16" id="KW-0479">Metal-binding</keyword>
<organism evidence="19 20">
    <name type="scientific">Macrophomina phaseolina</name>
    <dbReference type="NCBI Taxonomy" id="35725"/>
    <lineage>
        <taxon>Eukaryota</taxon>
        <taxon>Fungi</taxon>
        <taxon>Dikarya</taxon>
        <taxon>Ascomycota</taxon>
        <taxon>Pezizomycotina</taxon>
        <taxon>Dothideomycetes</taxon>
        <taxon>Dothideomycetes incertae sedis</taxon>
        <taxon>Botryosphaeriales</taxon>
        <taxon>Botryosphaeriaceae</taxon>
        <taxon>Macrophomina</taxon>
    </lineage>
</organism>
<dbReference type="InterPro" id="IPR013083">
    <property type="entry name" value="Znf_RING/FYVE/PHD"/>
</dbReference>
<dbReference type="PANTHER" id="PTHR20973">
    <property type="entry name" value="NON-SMC ELEMENT 1-RELATED"/>
    <property type="match status" value="1"/>
</dbReference>
<keyword evidence="10 16" id="KW-0833">Ubl conjugation pathway</keyword>
<evidence type="ECO:0000256" key="11">
    <source>
        <dbReference type="ARBA" id="ARBA00022833"/>
    </source>
</evidence>
<dbReference type="Proteomes" id="UP000774617">
    <property type="component" value="Unassembled WGS sequence"/>
</dbReference>
<keyword evidence="11 16" id="KW-0862">Zinc</keyword>
<accession>A0ABQ8G5Y8</accession>
<dbReference type="PROSITE" id="PS50089">
    <property type="entry name" value="ZF_RING_2"/>
    <property type="match status" value="1"/>
</dbReference>
<keyword evidence="6 16" id="KW-0808">Transferase</keyword>
<evidence type="ECO:0000256" key="1">
    <source>
        <dbReference type="ARBA" id="ARBA00000900"/>
    </source>
</evidence>
<comment type="function">
    <text evidence="16">Acts in a DNA repair pathway for removal of UV-induced DNA damage that is distinct from classical nucleotide excision repair and in repair of ionizing radiation damage. Functions in homologous recombination repair of DNA double strand breaks and in recovery of stalled replication forks.</text>
</comment>
<feature type="compositionally biased region" description="Low complexity" evidence="17">
    <location>
        <begin position="315"/>
        <end position="324"/>
    </location>
</feature>
<evidence type="ECO:0000256" key="14">
    <source>
        <dbReference type="ARBA" id="ARBA00023242"/>
    </source>
</evidence>
<keyword evidence="13 16" id="KW-0234">DNA repair</keyword>
<name>A0ABQ8G5Y8_9PEZI</name>
<evidence type="ECO:0000256" key="9">
    <source>
        <dbReference type="ARBA" id="ARBA00022771"/>
    </source>
</evidence>
<comment type="similarity">
    <text evidence="3 16">Belongs to the NSE1 family.</text>
</comment>
<keyword evidence="12 16" id="KW-0233">DNA recombination</keyword>
<evidence type="ECO:0000256" key="15">
    <source>
        <dbReference type="PROSITE-ProRule" id="PRU00175"/>
    </source>
</evidence>
<keyword evidence="8 16" id="KW-0227">DNA damage</keyword>
<feature type="region of interest" description="Disordered" evidence="17">
    <location>
        <begin position="304"/>
        <end position="336"/>
    </location>
</feature>
<dbReference type="Gene3D" id="3.30.40.10">
    <property type="entry name" value="Zinc/RING finger domain, C3HC4 (zinc finger)"/>
    <property type="match status" value="1"/>
</dbReference>
<evidence type="ECO:0000256" key="12">
    <source>
        <dbReference type="ARBA" id="ARBA00023172"/>
    </source>
</evidence>
<comment type="subcellular location">
    <subcellularLocation>
        <location evidence="2 16">Nucleus</location>
    </subcellularLocation>
</comment>
<evidence type="ECO:0000256" key="17">
    <source>
        <dbReference type="SAM" id="MobiDB-lite"/>
    </source>
</evidence>
<evidence type="ECO:0000256" key="4">
    <source>
        <dbReference type="ARBA" id="ARBA00012483"/>
    </source>
</evidence>